<name>A0A561B2J4_9ACTN</name>
<dbReference type="EMBL" id="VIVK01000003">
    <property type="protein sequence ID" value="TWD73083.1"/>
    <property type="molecule type" value="Genomic_DNA"/>
</dbReference>
<evidence type="ECO:0000313" key="1">
    <source>
        <dbReference type="EMBL" id="TWD73083.1"/>
    </source>
</evidence>
<organism evidence="1 2">
    <name type="scientific">Kribbella amoyensis</name>
    <dbReference type="NCBI Taxonomy" id="996641"/>
    <lineage>
        <taxon>Bacteria</taxon>
        <taxon>Bacillati</taxon>
        <taxon>Actinomycetota</taxon>
        <taxon>Actinomycetes</taxon>
        <taxon>Propionibacteriales</taxon>
        <taxon>Kribbellaceae</taxon>
        <taxon>Kribbella</taxon>
    </lineage>
</organism>
<keyword evidence="2" id="KW-1185">Reference proteome</keyword>
<dbReference type="Proteomes" id="UP000318380">
    <property type="component" value="Unassembled WGS sequence"/>
</dbReference>
<evidence type="ECO:0000313" key="2">
    <source>
        <dbReference type="Proteomes" id="UP000318380"/>
    </source>
</evidence>
<dbReference type="AlphaFoldDB" id="A0A561B2J4"/>
<sequence>MSQQEVPITEGEEMAGFVQIIEYRTSKPDEIAALSDEFRKAREAEADGPAPLRVMTCADRETPGRYYSVIEFESYEDAMANSARADTTEYAQKMNALSDGPPKFYNLDLVQAMDYSR</sequence>
<evidence type="ECO:0008006" key="3">
    <source>
        <dbReference type="Google" id="ProtNLM"/>
    </source>
</evidence>
<accession>A0A561B2J4</accession>
<reference evidence="1 2" key="1">
    <citation type="submission" date="2019-06" db="EMBL/GenBank/DDBJ databases">
        <title>Sequencing the genomes of 1000 actinobacteria strains.</title>
        <authorList>
            <person name="Klenk H.-P."/>
        </authorList>
    </citation>
    <scope>NUCLEOTIDE SEQUENCE [LARGE SCALE GENOMIC DNA]</scope>
    <source>
        <strain evidence="1 2">DSM 24683</strain>
    </source>
</reference>
<proteinExistence type="predicted"/>
<comment type="caution">
    <text evidence="1">The sequence shown here is derived from an EMBL/GenBank/DDBJ whole genome shotgun (WGS) entry which is preliminary data.</text>
</comment>
<gene>
    <name evidence="1" type="ORF">FB561_6968</name>
</gene>
<protein>
    <recommendedName>
        <fullName evidence="3">Quinol monooxygenase YgiN</fullName>
    </recommendedName>
</protein>
<dbReference type="SUPFAM" id="SSF54909">
    <property type="entry name" value="Dimeric alpha+beta barrel"/>
    <property type="match status" value="1"/>
</dbReference>
<dbReference type="InterPro" id="IPR011008">
    <property type="entry name" value="Dimeric_a/b-barrel"/>
</dbReference>
<dbReference type="Gene3D" id="3.30.70.100">
    <property type="match status" value="1"/>
</dbReference>